<evidence type="ECO:0000313" key="7">
    <source>
        <dbReference type="Proteomes" id="UP000322139"/>
    </source>
</evidence>
<gene>
    <name evidence="6" type="ORF">FZD51_13300</name>
</gene>
<dbReference type="InterPro" id="IPR009050">
    <property type="entry name" value="Globin-like_sf"/>
</dbReference>
<evidence type="ECO:0000259" key="5">
    <source>
        <dbReference type="PROSITE" id="PS50111"/>
    </source>
</evidence>
<sequence length="434" mass="47927">MEITLFKKSRNRQEFSFKLNDHGNIGIDQSLSEEVLRQIDMIGLQDSDLNYIHSLQPYVKEKLPAIIEQFYKNLENENTLTKIISDNSSIERLKNTLSAHIYEMFSGKIDTEFIQQRFVIAHVHVKIGLQPKWYMCAFQDLYLSLCSMIIDTISEKGACTEAMLAVSKIISLEQQIVLEAYEQEISRIRKESESYKEQLKHQVTEAAGELAAISEQTSAAIQQAAGRTEDIRADTKSGSDIAVVAEEKSEEGMKKLIGLGSTLGQAEDKISSISQNMEQLIDSSKQIEQIAAIVTSIADQTNLLALNAAIEAARAGEHGKGFAVVADEVRKLAENTKNAVSEVSGLIGEMETRSSIMAKSIEEASVNIKSGSVQSKAVNEYFSLILESMRQVKEKNLAIVKEMEDLNKVFDDIGEASGQVAASSDMLSGLTLTL</sequence>
<dbReference type="Gene3D" id="1.10.490.10">
    <property type="entry name" value="Globins"/>
    <property type="match status" value="1"/>
</dbReference>
<keyword evidence="1 3" id="KW-0807">Transducer</keyword>
<name>A0A5D4R938_9BACI</name>
<dbReference type="Proteomes" id="UP000322139">
    <property type="component" value="Unassembled WGS sequence"/>
</dbReference>
<organism evidence="6 7">
    <name type="scientific">Bacillus infantis</name>
    <dbReference type="NCBI Taxonomy" id="324767"/>
    <lineage>
        <taxon>Bacteria</taxon>
        <taxon>Bacillati</taxon>
        <taxon>Bacillota</taxon>
        <taxon>Bacilli</taxon>
        <taxon>Bacillales</taxon>
        <taxon>Bacillaceae</taxon>
        <taxon>Bacillus</taxon>
    </lineage>
</organism>
<dbReference type="PROSITE" id="PS50111">
    <property type="entry name" value="CHEMOTAXIS_TRANSDUC_2"/>
    <property type="match status" value="1"/>
</dbReference>
<feature type="coiled-coil region" evidence="4">
    <location>
        <begin position="178"/>
        <end position="216"/>
    </location>
</feature>
<evidence type="ECO:0000256" key="2">
    <source>
        <dbReference type="ARBA" id="ARBA00029447"/>
    </source>
</evidence>
<protein>
    <submittedName>
        <fullName evidence="6">Globin-coupled sensor protein</fullName>
    </submittedName>
</protein>
<dbReference type="InterPro" id="IPR004089">
    <property type="entry name" value="MCPsignal_dom"/>
</dbReference>
<dbReference type="InterPro" id="IPR012292">
    <property type="entry name" value="Globin/Proto"/>
</dbReference>
<dbReference type="PANTHER" id="PTHR32089">
    <property type="entry name" value="METHYL-ACCEPTING CHEMOTAXIS PROTEIN MCPB"/>
    <property type="match status" value="1"/>
</dbReference>
<dbReference type="Pfam" id="PF11563">
    <property type="entry name" value="Protoglobin"/>
    <property type="match status" value="1"/>
</dbReference>
<dbReference type="GO" id="GO:0019825">
    <property type="term" value="F:oxygen binding"/>
    <property type="evidence" value="ECO:0007669"/>
    <property type="project" value="InterPro"/>
</dbReference>
<dbReference type="GO" id="GO:0007165">
    <property type="term" value="P:signal transduction"/>
    <property type="evidence" value="ECO:0007669"/>
    <property type="project" value="UniProtKB-KW"/>
</dbReference>
<dbReference type="EMBL" id="VTER01000006">
    <property type="protein sequence ID" value="TYS47895.1"/>
    <property type="molecule type" value="Genomic_DNA"/>
</dbReference>
<dbReference type="GO" id="GO:0016020">
    <property type="term" value="C:membrane"/>
    <property type="evidence" value="ECO:0007669"/>
    <property type="project" value="InterPro"/>
</dbReference>
<accession>A0A5D4R938</accession>
<dbReference type="PRINTS" id="PR00260">
    <property type="entry name" value="CHEMTRNSDUCR"/>
</dbReference>
<dbReference type="InterPro" id="IPR004090">
    <property type="entry name" value="Chemotax_Me-accpt_rcpt"/>
</dbReference>
<dbReference type="CDD" id="cd01068">
    <property type="entry name" value="globin_sensor"/>
    <property type="match status" value="1"/>
</dbReference>
<proteinExistence type="inferred from homology"/>
<dbReference type="InterPro" id="IPR044398">
    <property type="entry name" value="Globin-sensor_dom"/>
</dbReference>
<comment type="similarity">
    <text evidence="2">Belongs to the methyl-accepting chemotaxis (MCP) protein family.</text>
</comment>
<evidence type="ECO:0000256" key="3">
    <source>
        <dbReference type="PROSITE-ProRule" id="PRU00284"/>
    </source>
</evidence>
<dbReference type="PANTHER" id="PTHR32089:SF118">
    <property type="entry name" value="HEME-BASED AEROTACTIC TRANSDUCER HEMAT"/>
    <property type="match status" value="1"/>
</dbReference>
<dbReference type="Pfam" id="PF00015">
    <property type="entry name" value="MCPsignal"/>
    <property type="match status" value="1"/>
</dbReference>
<keyword evidence="4" id="KW-0175">Coiled coil</keyword>
<dbReference type="GO" id="GO:0020037">
    <property type="term" value="F:heme binding"/>
    <property type="evidence" value="ECO:0007669"/>
    <property type="project" value="InterPro"/>
</dbReference>
<dbReference type="InterPro" id="IPR039379">
    <property type="entry name" value="Protoglobin_sensor_dom"/>
</dbReference>
<reference evidence="6 7" key="1">
    <citation type="submission" date="2019-08" db="EMBL/GenBank/DDBJ databases">
        <title>Bacillus genomes from the desert of Cuatro Cienegas, Coahuila.</title>
        <authorList>
            <person name="Olmedo-Alvarez G."/>
        </authorList>
    </citation>
    <scope>NUCLEOTIDE SEQUENCE [LARGE SCALE GENOMIC DNA]</scope>
    <source>
        <strain evidence="6 7">CH446_14T</strain>
    </source>
</reference>
<dbReference type="GO" id="GO:0006935">
    <property type="term" value="P:chemotaxis"/>
    <property type="evidence" value="ECO:0007669"/>
    <property type="project" value="InterPro"/>
</dbReference>
<dbReference type="SUPFAM" id="SSF58104">
    <property type="entry name" value="Methyl-accepting chemotaxis protein (MCP) signaling domain"/>
    <property type="match status" value="1"/>
</dbReference>
<dbReference type="Gene3D" id="1.10.287.950">
    <property type="entry name" value="Methyl-accepting chemotaxis protein"/>
    <property type="match status" value="1"/>
</dbReference>
<evidence type="ECO:0000256" key="1">
    <source>
        <dbReference type="ARBA" id="ARBA00023224"/>
    </source>
</evidence>
<dbReference type="AlphaFoldDB" id="A0A5D4R938"/>
<feature type="domain" description="Methyl-accepting transducer" evidence="5">
    <location>
        <begin position="201"/>
        <end position="428"/>
    </location>
</feature>
<evidence type="ECO:0000313" key="6">
    <source>
        <dbReference type="EMBL" id="TYS47895.1"/>
    </source>
</evidence>
<evidence type="ECO:0000256" key="4">
    <source>
        <dbReference type="SAM" id="Coils"/>
    </source>
</evidence>
<dbReference type="SMART" id="SM00283">
    <property type="entry name" value="MA"/>
    <property type="match status" value="1"/>
</dbReference>
<dbReference type="GO" id="GO:0004888">
    <property type="term" value="F:transmembrane signaling receptor activity"/>
    <property type="evidence" value="ECO:0007669"/>
    <property type="project" value="InterPro"/>
</dbReference>
<comment type="caution">
    <text evidence="6">The sequence shown here is derived from an EMBL/GenBank/DDBJ whole genome shotgun (WGS) entry which is preliminary data.</text>
</comment>
<dbReference type="SUPFAM" id="SSF46458">
    <property type="entry name" value="Globin-like"/>
    <property type="match status" value="1"/>
</dbReference>